<keyword evidence="1" id="KW-0812">Transmembrane</keyword>
<keyword evidence="3" id="KW-1185">Reference proteome</keyword>
<feature type="transmembrane region" description="Helical" evidence="1">
    <location>
        <begin position="166"/>
        <end position="186"/>
    </location>
</feature>
<proteinExistence type="predicted"/>
<feature type="transmembrane region" description="Helical" evidence="1">
    <location>
        <begin position="54"/>
        <end position="71"/>
    </location>
</feature>
<dbReference type="Proteomes" id="UP000198339">
    <property type="component" value="Unassembled WGS sequence"/>
</dbReference>
<dbReference type="OrthoDB" id="1689651at2"/>
<accession>A0A239FGW7</accession>
<keyword evidence="1" id="KW-1133">Transmembrane helix</keyword>
<feature type="transmembrane region" description="Helical" evidence="1">
    <location>
        <begin position="127"/>
        <end position="146"/>
    </location>
</feature>
<dbReference type="Pfam" id="PF06166">
    <property type="entry name" value="DUF979"/>
    <property type="match status" value="1"/>
</dbReference>
<feature type="transmembrane region" description="Helical" evidence="1">
    <location>
        <begin position="92"/>
        <end position="112"/>
    </location>
</feature>
<dbReference type="EMBL" id="FZPA01000002">
    <property type="protein sequence ID" value="SNS56139.1"/>
    <property type="molecule type" value="Genomic_DNA"/>
</dbReference>
<feature type="transmembrane region" description="Helical" evidence="1">
    <location>
        <begin position="225"/>
        <end position="244"/>
    </location>
</feature>
<dbReference type="RefSeq" id="WP_089214873.1">
    <property type="nucleotide sequence ID" value="NZ_FZPA01000002.1"/>
</dbReference>
<name>A0A239FGW7_9SPHN</name>
<dbReference type="AlphaFoldDB" id="A0A239FGW7"/>
<feature type="transmembrane region" description="Helical" evidence="1">
    <location>
        <begin position="31"/>
        <end position="48"/>
    </location>
</feature>
<reference evidence="2 3" key="1">
    <citation type="submission" date="2017-06" db="EMBL/GenBank/DDBJ databases">
        <authorList>
            <person name="Kim H.J."/>
            <person name="Triplett B.A."/>
        </authorList>
    </citation>
    <scope>NUCLEOTIDE SEQUENCE [LARGE SCALE GENOMIC DNA]</scope>
    <source>
        <strain evidence="2 3">DS15</strain>
    </source>
</reference>
<evidence type="ECO:0000256" key="1">
    <source>
        <dbReference type="SAM" id="Phobius"/>
    </source>
</evidence>
<keyword evidence="1" id="KW-0472">Membrane</keyword>
<protein>
    <submittedName>
        <fullName evidence="2">Uncharacterized membrane protein</fullName>
    </submittedName>
</protein>
<feature type="transmembrane region" description="Helical" evidence="1">
    <location>
        <begin position="250"/>
        <end position="272"/>
    </location>
</feature>
<feature type="transmembrane region" description="Helical" evidence="1">
    <location>
        <begin position="293"/>
        <end position="315"/>
    </location>
</feature>
<organism evidence="2 3">
    <name type="scientific">Sphingopyxis indica</name>
    <dbReference type="NCBI Taxonomy" id="436663"/>
    <lineage>
        <taxon>Bacteria</taxon>
        <taxon>Pseudomonadati</taxon>
        <taxon>Pseudomonadota</taxon>
        <taxon>Alphaproteobacteria</taxon>
        <taxon>Sphingomonadales</taxon>
        <taxon>Sphingomonadaceae</taxon>
        <taxon>Sphingopyxis</taxon>
    </lineage>
</organism>
<feature type="transmembrane region" description="Helical" evidence="1">
    <location>
        <begin position="6"/>
        <end position="24"/>
    </location>
</feature>
<sequence length="316" mass="33184">MITYEWLYGLAGAAFTIWSLLSLHDRRWGNAGFWALLAASFLIGSHVSDLVNGLLVLAMVAIAGLGGLKRSDPPTTGAEERQRLSARLGNRLFLPALIVPLTAVAGTLLYNYTPLGQTGLFEARRETLILFGVGVVVALGVAMLWLRPPLLAPAQEGRRLLDSIGWAAILPQMLAALGAVFALAGVGEIIGGLASAVIPQGSVFLTVLVFALGMALFTMIMGNAFAAYPVMAAAIGIPLLVQQYGGRPAAIGAVGMLAGFCGTLMTPMAANFNIVPAALLELKDQNGVIRQQIGTALALWVCNVAIIYVGAFLLWN</sequence>
<dbReference type="InterPro" id="IPR009323">
    <property type="entry name" value="DUF979"/>
</dbReference>
<gene>
    <name evidence="2" type="ORF">SAMN06295955_10275</name>
</gene>
<evidence type="ECO:0000313" key="2">
    <source>
        <dbReference type="EMBL" id="SNS56139.1"/>
    </source>
</evidence>
<feature type="transmembrane region" description="Helical" evidence="1">
    <location>
        <begin position="198"/>
        <end position="218"/>
    </location>
</feature>
<evidence type="ECO:0000313" key="3">
    <source>
        <dbReference type="Proteomes" id="UP000198339"/>
    </source>
</evidence>